<feature type="compositionally biased region" description="Polar residues" evidence="1">
    <location>
        <begin position="10"/>
        <end position="20"/>
    </location>
</feature>
<proteinExistence type="predicted"/>
<protein>
    <submittedName>
        <fullName evidence="2">Uncharacterized protein</fullName>
    </submittedName>
</protein>
<dbReference type="OrthoDB" id="10665049at2759"/>
<feature type="compositionally biased region" description="Low complexity" evidence="1">
    <location>
        <begin position="57"/>
        <end position="70"/>
    </location>
</feature>
<dbReference type="InParanoid" id="A0A0C3DBB0"/>
<dbReference type="Proteomes" id="UP000053989">
    <property type="component" value="Unassembled WGS sequence"/>
</dbReference>
<sequence>MLEAEGTRLGPTTRNTDFGATQYQSAIEFDLGSNSDSPSDYVMVPLSSPTRSFPAGSSSRKSSSSSSALSGMCRDCHLPKNNSQHPKINLRRVTSKEVVSGLLRRRRLADRREYNEGITHQHDDVAWLPFDDARNLRVGNIFDRISVLLSREVDALGVASSPDVEDAWVRPNVLVVTNQKTAGICRQDSISSTKETKEEGDISFFHADAGQGVEGELTGLDGLEILPRKNDHEQCVIGAGADHPNLDAVLSVPLRRNVRGWWSLEQALLSQAVEDVDVVLDSEVVNGTLMVDLECVYKYRGNLGNGNGRSVK</sequence>
<dbReference type="EMBL" id="KN822092">
    <property type="protein sequence ID" value="KIM58020.1"/>
    <property type="molecule type" value="Genomic_DNA"/>
</dbReference>
<evidence type="ECO:0000313" key="3">
    <source>
        <dbReference type="Proteomes" id="UP000053989"/>
    </source>
</evidence>
<organism evidence="2 3">
    <name type="scientific">Scleroderma citrinum Foug A</name>
    <dbReference type="NCBI Taxonomy" id="1036808"/>
    <lineage>
        <taxon>Eukaryota</taxon>
        <taxon>Fungi</taxon>
        <taxon>Dikarya</taxon>
        <taxon>Basidiomycota</taxon>
        <taxon>Agaricomycotina</taxon>
        <taxon>Agaricomycetes</taxon>
        <taxon>Agaricomycetidae</taxon>
        <taxon>Boletales</taxon>
        <taxon>Sclerodermatineae</taxon>
        <taxon>Sclerodermataceae</taxon>
        <taxon>Scleroderma</taxon>
    </lineage>
</organism>
<dbReference type="AlphaFoldDB" id="A0A0C3DBB0"/>
<evidence type="ECO:0000313" key="2">
    <source>
        <dbReference type="EMBL" id="KIM58020.1"/>
    </source>
</evidence>
<evidence type="ECO:0000256" key="1">
    <source>
        <dbReference type="SAM" id="MobiDB-lite"/>
    </source>
</evidence>
<feature type="region of interest" description="Disordered" evidence="1">
    <location>
        <begin position="1"/>
        <end position="20"/>
    </location>
</feature>
<name>A0A0C3DBB0_9AGAM</name>
<dbReference type="HOGENOM" id="CLU_891857_0_0_1"/>
<keyword evidence="3" id="KW-1185">Reference proteome</keyword>
<feature type="region of interest" description="Disordered" evidence="1">
    <location>
        <begin position="49"/>
        <end position="85"/>
    </location>
</feature>
<gene>
    <name evidence="2" type="ORF">SCLCIDRAFT_10328</name>
</gene>
<accession>A0A0C3DBB0</accession>
<reference evidence="2 3" key="1">
    <citation type="submission" date="2014-04" db="EMBL/GenBank/DDBJ databases">
        <authorList>
            <consortium name="DOE Joint Genome Institute"/>
            <person name="Kuo A."/>
            <person name="Kohler A."/>
            <person name="Nagy L.G."/>
            <person name="Floudas D."/>
            <person name="Copeland A."/>
            <person name="Barry K.W."/>
            <person name="Cichocki N."/>
            <person name="Veneault-Fourrey C."/>
            <person name="LaButti K."/>
            <person name="Lindquist E.A."/>
            <person name="Lipzen A."/>
            <person name="Lundell T."/>
            <person name="Morin E."/>
            <person name="Murat C."/>
            <person name="Sun H."/>
            <person name="Tunlid A."/>
            <person name="Henrissat B."/>
            <person name="Grigoriev I.V."/>
            <person name="Hibbett D.S."/>
            <person name="Martin F."/>
            <person name="Nordberg H.P."/>
            <person name="Cantor M.N."/>
            <person name="Hua S.X."/>
        </authorList>
    </citation>
    <scope>NUCLEOTIDE SEQUENCE [LARGE SCALE GENOMIC DNA]</scope>
    <source>
        <strain evidence="2 3">Foug A</strain>
    </source>
</reference>
<reference evidence="3" key="2">
    <citation type="submission" date="2015-01" db="EMBL/GenBank/DDBJ databases">
        <title>Evolutionary Origins and Diversification of the Mycorrhizal Mutualists.</title>
        <authorList>
            <consortium name="DOE Joint Genome Institute"/>
            <consortium name="Mycorrhizal Genomics Consortium"/>
            <person name="Kohler A."/>
            <person name="Kuo A."/>
            <person name="Nagy L.G."/>
            <person name="Floudas D."/>
            <person name="Copeland A."/>
            <person name="Barry K.W."/>
            <person name="Cichocki N."/>
            <person name="Veneault-Fourrey C."/>
            <person name="LaButti K."/>
            <person name="Lindquist E.A."/>
            <person name="Lipzen A."/>
            <person name="Lundell T."/>
            <person name="Morin E."/>
            <person name="Murat C."/>
            <person name="Riley R."/>
            <person name="Ohm R."/>
            <person name="Sun H."/>
            <person name="Tunlid A."/>
            <person name="Henrissat B."/>
            <person name="Grigoriev I.V."/>
            <person name="Hibbett D.S."/>
            <person name="Martin F."/>
        </authorList>
    </citation>
    <scope>NUCLEOTIDE SEQUENCE [LARGE SCALE GENOMIC DNA]</scope>
    <source>
        <strain evidence="3">Foug A</strain>
    </source>
</reference>